<accession>A0ABY7EDZ4</accession>
<feature type="non-terminal residue" evidence="3">
    <location>
        <position position="70"/>
    </location>
</feature>
<name>A0ABY7EDZ4_MYAAR</name>
<sequence>MTVQTLPALTLMLCALMPPYCAPVLLVKSTEVSAVLIAVPIASVVVVILAVTTACLIKQRRNRLEANHGN</sequence>
<protein>
    <submittedName>
        <fullName evidence="3">Uncharacterized protein</fullName>
    </submittedName>
</protein>
<dbReference type="EMBL" id="CP111017">
    <property type="protein sequence ID" value="WAR08223.1"/>
    <property type="molecule type" value="Genomic_DNA"/>
</dbReference>
<keyword evidence="1" id="KW-0812">Transmembrane</keyword>
<evidence type="ECO:0000313" key="4">
    <source>
        <dbReference type="Proteomes" id="UP001164746"/>
    </source>
</evidence>
<proteinExistence type="predicted"/>
<gene>
    <name evidence="3" type="ORF">MAR_018181</name>
</gene>
<feature type="chain" id="PRO_5047116023" evidence="2">
    <location>
        <begin position="24"/>
        <end position="70"/>
    </location>
</feature>
<feature type="transmembrane region" description="Helical" evidence="1">
    <location>
        <begin position="33"/>
        <end position="57"/>
    </location>
</feature>
<dbReference type="Proteomes" id="UP001164746">
    <property type="component" value="Chromosome 6"/>
</dbReference>
<evidence type="ECO:0000313" key="3">
    <source>
        <dbReference type="EMBL" id="WAR08223.1"/>
    </source>
</evidence>
<keyword evidence="4" id="KW-1185">Reference proteome</keyword>
<keyword evidence="1" id="KW-0472">Membrane</keyword>
<evidence type="ECO:0000256" key="1">
    <source>
        <dbReference type="SAM" id="Phobius"/>
    </source>
</evidence>
<keyword evidence="1" id="KW-1133">Transmembrane helix</keyword>
<feature type="signal peptide" evidence="2">
    <location>
        <begin position="1"/>
        <end position="23"/>
    </location>
</feature>
<evidence type="ECO:0000256" key="2">
    <source>
        <dbReference type="SAM" id="SignalP"/>
    </source>
</evidence>
<reference evidence="3" key="1">
    <citation type="submission" date="2022-11" db="EMBL/GenBank/DDBJ databases">
        <title>Centuries of genome instability and evolution in soft-shell clam transmissible cancer (bioRxiv).</title>
        <authorList>
            <person name="Hart S.F.M."/>
            <person name="Yonemitsu M.A."/>
            <person name="Giersch R.M."/>
            <person name="Beal B.F."/>
            <person name="Arriagada G."/>
            <person name="Davis B.W."/>
            <person name="Ostrander E.A."/>
            <person name="Goff S.P."/>
            <person name="Metzger M.J."/>
        </authorList>
    </citation>
    <scope>NUCLEOTIDE SEQUENCE</scope>
    <source>
        <strain evidence="3">MELC-2E11</strain>
        <tissue evidence="3">Siphon/mantle</tissue>
    </source>
</reference>
<organism evidence="3 4">
    <name type="scientific">Mya arenaria</name>
    <name type="common">Soft-shell clam</name>
    <dbReference type="NCBI Taxonomy" id="6604"/>
    <lineage>
        <taxon>Eukaryota</taxon>
        <taxon>Metazoa</taxon>
        <taxon>Spiralia</taxon>
        <taxon>Lophotrochozoa</taxon>
        <taxon>Mollusca</taxon>
        <taxon>Bivalvia</taxon>
        <taxon>Autobranchia</taxon>
        <taxon>Heteroconchia</taxon>
        <taxon>Euheterodonta</taxon>
        <taxon>Imparidentia</taxon>
        <taxon>Neoheterodontei</taxon>
        <taxon>Myida</taxon>
        <taxon>Myoidea</taxon>
        <taxon>Myidae</taxon>
        <taxon>Mya</taxon>
    </lineage>
</organism>
<keyword evidence="2" id="KW-0732">Signal</keyword>